<dbReference type="KEGG" id="psoj:PHYSODRAFT_486818"/>
<evidence type="ECO:0000256" key="1">
    <source>
        <dbReference type="ARBA" id="ARBA00022679"/>
    </source>
</evidence>
<dbReference type="AlphaFoldDB" id="G4YSA4"/>
<dbReference type="Proteomes" id="UP000002640">
    <property type="component" value="Unassembled WGS sequence"/>
</dbReference>
<keyword evidence="3" id="KW-1185">Reference proteome</keyword>
<dbReference type="EMBL" id="JH159152">
    <property type="protein sequence ID" value="EGZ25335.1"/>
    <property type="molecule type" value="Genomic_DNA"/>
</dbReference>
<dbReference type="PANTHER" id="PTHR32385:SF23">
    <property type="entry name" value="NUCLEOTIDE-DIPHOSPHO-SUGAR TRANSFERASE"/>
    <property type="match status" value="1"/>
</dbReference>
<dbReference type="Pfam" id="PF04488">
    <property type="entry name" value="Gly_transf_sug"/>
    <property type="match status" value="1"/>
</dbReference>
<protein>
    <submittedName>
        <fullName evidence="2">Uncharacterized protein</fullName>
    </submittedName>
</protein>
<dbReference type="GO" id="GO:0016020">
    <property type="term" value="C:membrane"/>
    <property type="evidence" value="ECO:0007669"/>
    <property type="project" value="GOC"/>
</dbReference>
<evidence type="ECO:0000313" key="2">
    <source>
        <dbReference type="EMBL" id="EGZ25335.1"/>
    </source>
</evidence>
<accession>G4YSA4</accession>
<keyword evidence="1" id="KW-0808">Transferase</keyword>
<sequence>MALSAVGVLFTTSQVGSFVQVNQDQTATSATTAAGKASRLHFRSAEEGALQTEANATTNANASLELSEAATGIPRIIHQSWKTTDKIPTRFFPWMRSWLQFNPTWAYTFWTDEDNLQLFERLYPKYLDVAKNVQMVALADMARYALLHSVGGLYIDADFECLKPFEELHRDNNLFLSTEPLAHSVLLEGATSSALCNALMASVPGHPFWLQVLDNIKVKFAEGVRDPVSLTGPRIVKETYLTATPEAAEVIVYPPEYFYPDIAHWNSEPFDTACRNRDDEAAKEACEWMKKFPNGEYTDNTHAVHHWQCTWCRDAQLTEYGSLDDIFSSPVMRPNISSTGVTLTPYIPANSAHFWPFW</sequence>
<dbReference type="GeneID" id="20656078"/>
<reference evidence="2 3" key="1">
    <citation type="journal article" date="2006" name="Science">
        <title>Phytophthora genome sequences uncover evolutionary origins and mechanisms of pathogenesis.</title>
        <authorList>
            <person name="Tyler B.M."/>
            <person name="Tripathy S."/>
            <person name="Zhang X."/>
            <person name="Dehal P."/>
            <person name="Jiang R.H."/>
            <person name="Aerts A."/>
            <person name="Arredondo F.D."/>
            <person name="Baxter L."/>
            <person name="Bensasson D."/>
            <person name="Beynon J.L."/>
            <person name="Chapman J."/>
            <person name="Damasceno C.M."/>
            <person name="Dorrance A.E."/>
            <person name="Dou D."/>
            <person name="Dickerman A.W."/>
            <person name="Dubchak I.L."/>
            <person name="Garbelotto M."/>
            <person name="Gijzen M."/>
            <person name="Gordon S.G."/>
            <person name="Govers F."/>
            <person name="Grunwald N.J."/>
            <person name="Huang W."/>
            <person name="Ivors K.L."/>
            <person name="Jones R.W."/>
            <person name="Kamoun S."/>
            <person name="Krampis K."/>
            <person name="Lamour K.H."/>
            <person name="Lee M.K."/>
            <person name="McDonald W.H."/>
            <person name="Medina M."/>
            <person name="Meijer H.J."/>
            <person name="Nordberg E.K."/>
            <person name="Maclean D.J."/>
            <person name="Ospina-Giraldo M.D."/>
            <person name="Morris P.F."/>
            <person name="Phuntumart V."/>
            <person name="Putnam N.H."/>
            <person name="Rash S."/>
            <person name="Rose J.K."/>
            <person name="Sakihama Y."/>
            <person name="Salamov A.A."/>
            <person name="Savidor A."/>
            <person name="Scheuring C.F."/>
            <person name="Smith B.M."/>
            <person name="Sobral B.W."/>
            <person name="Terry A."/>
            <person name="Torto-Alalibo T.A."/>
            <person name="Win J."/>
            <person name="Xu Z."/>
            <person name="Zhang H."/>
            <person name="Grigoriev I.V."/>
            <person name="Rokhsar D.S."/>
            <person name="Boore J.L."/>
        </authorList>
    </citation>
    <scope>NUCLEOTIDE SEQUENCE [LARGE SCALE GENOMIC DNA]</scope>
    <source>
        <strain evidence="2 3">P6497</strain>
    </source>
</reference>
<proteinExistence type="predicted"/>
<dbReference type="OMA" id="WEHTYID"/>
<dbReference type="PANTHER" id="PTHR32385">
    <property type="entry name" value="MANNOSYL PHOSPHORYLINOSITOL CERAMIDE SYNTHASE"/>
    <property type="match status" value="1"/>
</dbReference>
<dbReference type="GO" id="GO:0000030">
    <property type="term" value="F:mannosyltransferase activity"/>
    <property type="evidence" value="ECO:0007669"/>
    <property type="project" value="TreeGrafter"/>
</dbReference>
<dbReference type="SMR" id="G4YSA4"/>
<gene>
    <name evidence="2" type="ORF">PHYSODRAFT_486818</name>
</gene>
<organism evidence="2 3">
    <name type="scientific">Phytophthora sojae (strain P6497)</name>
    <name type="common">Soybean stem and root rot agent</name>
    <name type="synonym">Phytophthora megasperma f. sp. glycines</name>
    <dbReference type="NCBI Taxonomy" id="1094619"/>
    <lineage>
        <taxon>Eukaryota</taxon>
        <taxon>Sar</taxon>
        <taxon>Stramenopiles</taxon>
        <taxon>Oomycota</taxon>
        <taxon>Peronosporomycetes</taxon>
        <taxon>Peronosporales</taxon>
        <taxon>Peronosporaceae</taxon>
        <taxon>Phytophthora</taxon>
    </lineage>
</organism>
<dbReference type="InterPro" id="IPR051706">
    <property type="entry name" value="Glycosyltransferase_domain"/>
</dbReference>
<dbReference type="RefSeq" id="XP_009520623.1">
    <property type="nucleotide sequence ID" value="XM_009522328.1"/>
</dbReference>
<dbReference type="InParanoid" id="G4YSA4"/>
<evidence type="ECO:0000313" key="3">
    <source>
        <dbReference type="Proteomes" id="UP000002640"/>
    </source>
</evidence>
<dbReference type="InterPro" id="IPR007577">
    <property type="entry name" value="GlycoTrfase_DXD_sugar-bd_CS"/>
</dbReference>
<dbReference type="Gene3D" id="3.90.550.20">
    <property type="match status" value="1"/>
</dbReference>
<name>G4YSA4_PHYSP</name>
<dbReference type="GO" id="GO:0051999">
    <property type="term" value="P:mannosyl-inositol phosphorylceramide biosynthetic process"/>
    <property type="evidence" value="ECO:0007669"/>
    <property type="project" value="TreeGrafter"/>
</dbReference>
<dbReference type="InterPro" id="IPR029044">
    <property type="entry name" value="Nucleotide-diphossugar_trans"/>
</dbReference>
<dbReference type="SUPFAM" id="SSF53448">
    <property type="entry name" value="Nucleotide-diphospho-sugar transferases"/>
    <property type="match status" value="1"/>
</dbReference>